<organism evidence="4 5">
    <name type="scientific">Lactuca saligna</name>
    <name type="common">Willowleaf lettuce</name>
    <dbReference type="NCBI Taxonomy" id="75948"/>
    <lineage>
        <taxon>Eukaryota</taxon>
        <taxon>Viridiplantae</taxon>
        <taxon>Streptophyta</taxon>
        <taxon>Embryophyta</taxon>
        <taxon>Tracheophyta</taxon>
        <taxon>Spermatophyta</taxon>
        <taxon>Magnoliopsida</taxon>
        <taxon>eudicotyledons</taxon>
        <taxon>Gunneridae</taxon>
        <taxon>Pentapetalae</taxon>
        <taxon>asterids</taxon>
        <taxon>campanulids</taxon>
        <taxon>Asterales</taxon>
        <taxon>Asteraceae</taxon>
        <taxon>Cichorioideae</taxon>
        <taxon>Cichorieae</taxon>
        <taxon>Lactucinae</taxon>
        <taxon>Lactuca</taxon>
    </lineage>
</organism>
<proteinExistence type="inferred from homology"/>
<evidence type="ECO:0000256" key="1">
    <source>
        <dbReference type="ARBA" id="ARBA00010820"/>
    </source>
</evidence>
<evidence type="ECO:0000259" key="3">
    <source>
        <dbReference type="Pfam" id="PF04504"/>
    </source>
</evidence>
<dbReference type="AlphaFoldDB" id="A0AA35Y6Z9"/>
<gene>
    <name evidence="4" type="ORF">LSALG_LOCUS1894</name>
</gene>
<feature type="domain" description="Glabrous enhancer-binding protein-like DBD" evidence="3">
    <location>
        <begin position="110"/>
        <end position="198"/>
    </location>
</feature>
<dbReference type="InterPro" id="IPR053932">
    <property type="entry name" value="GeBP-like_DBD"/>
</dbReference>
<dbReference type="PANTHER" id="PTHR31662">
    <property type="entry name" value="BNAANNG10740D PROTEIN-RELATED"/>
    <property type="match status" value="1"/>
</dbReference>
<evidence type="ECO:0000313" key="5">
    <source>
        <dbReference type="Proteomes" id="UP001177003"/>
    </source>
</evidence>
<feature type="region of interest" description="Disordered" evidence="2">
    <location>
        <begin position="1"/>
        <end position="28"/>
    </location>
</feature>
<protein>
    <recommendedName>
        <fullName evidence="3">Glabrous enhancer-binding protein-like DBD domain-containing protein</fullName>
    </recommendedName>
</protein>
<sequence length="284" mass="32835">MSESYSMSESVHVDESSHPISTSEKHDLSSADHLNSHFQLPAVFFKDALQTPVEMVSHHSQLMNTRTHEGSGDWTSQDFIECGLRSIPQEVSTQKGRRKTGRKVNNKKSFDRIFKFDDEKKILMALHGTNQRGVDTKFWMKAGGSLNLSVPDVEKGQVYQKVRLLRNKFLKRYINNKNHHAMSEEERELYCLSYKIWKNEAKSLKRHQEYKKIAAVEKSIAALTKDYVHFPVEKALNLVPPSKRSKLLRKWKDMHASMIQQHMARLDLVQETMRALVSSSSIHI</sequence>
<dbReference type="EMBL" id="OX465086">
    <property type="protein sequence ID" value="CAI9261091.1"/>
    <property type="molecule type" value="Genomic_DNA"/>
</dbReference>
<evidence type="ECO:0000313" key="4">
    <source>
        <dbReference type="EMBL" id="CAI9261091.1"/>
    </source>
</evidence>
<dbReference type="Proteomes" id="UP001177003">
    <property type="component" value="Chromosome 0"/>
</dbReference>
<dbReference type="InterPro" id="IPR007592">
    <property type="entry name" value="GEBP"/>
</dbReference>
<reference evidence="4" key="1">
    <citation type="submission" date="2023-04" db="EMBL/GenBank/DDBJ databases">
        <authorList>
            <person name="Vijverberg K."/>
            <person name="Xiong W."/>
            <person name="Schranz E."/>
        </authorList>
    </citation>
    <scope>NUCLEOTIDE SEQUENCE</scope>
</reference>
<dbReference type="GO" id="GO:0006355">
    <property type="term" value="P:regulation of DNA-templated transcription"/>
    <property type="evidence" value="ECO:0007669"/>
    <property type="project" value="InterPro"/>
</dbReference>
<dbReference type="GO" id="GO:0005634">
    <property type="term" value="C:nucleus"/>
    <property type="evidence" value="ECO:0007669"/>
    <property type="project" value="TreeGrafter"/>
</dbReference>
<dbReference type="PANTHER" id="PTHR31662:SF33">
    <property type="entry name" value="DNA-BINDING STOREKEEPER PROTEIN TRANSCRIPTIONAL REGULATOR-LIKE PROTEIN"/>
    <property type="match status" value="1"/>
</dbReference>
<accession>A0AA35Y6Z9</accession>
<comment type="similarity">
    <text evidence="1">Belongs to the GeBP family.</text>
</comment>
<name>A0AA35Y6Z9_LACSI</name>
<feature type="compositionally biased region" description="Basic and acidic residues" evidence="2">
    <location>
        <begin position="11"/>
        <end position="28"/>
    </location>
</feature>
<dbReference type="Pfam" id="PF04504">
    <property type="entry name" value="GeBP-like_DBD"/>
    <property type="match status" value="1"/>
</dbReference>
<keyword evidence="5" id="KW-1185">Reference proteome</keyword>
<evidence type="ECO:0000256" key="2">
    <source>
        <dbReference type="SAM" id="MobiDB-lite"/>
    </source>
</evidence>